<keyword evidence="2" id="KW-1185">Reference proteome</keyword>
<reference evidence="1 2" key="1">
    <citation type="journal article" date="2011" name="Stand. Genomic Sci.">
        <title>Complete genome sequence of Deinococcus maricopensis type strain (LB-34).</title>
        <authorList>
            <person name="Pukall R."/>
            <person name="Zeytun A."/>
            <person name="Lucas S."/>
            <person name="Lapidus A."/>
            <person name="Hammon N."/>
            <person name="Deshpande S."/>
            <person name="Nolan M."/>
            <person name="Cheng J.F."/>
            <person name="Pitluck S."/>
            <person name="Liolios K."/>
            <person name="Pagani I."/>
            <person name="Mikhailova N."/>
            <person name="Ivanova N."/>
            <person name="Mavromatis K."/>
            <person name="Pati A."/>
            <person name="Tapia R."/>
            <person name="Han C."/>
            <person name="Goodwin L."/>
            <person name="Chen A."/>
            <person name="Palaniappan K."/>
            <person name="Land M."/>
            <person name="Hauser L."/>
            <person name="Chang Y.J."/>
            <person name="Jeffries C.D."/>
            <person name="Brambilla E.M."/>
            <person name="Rohde M."/>
            <person name="Goker M."/>
            <person name="Detter J.C."/>
            <person name="Woyke T."/>
            <person name="Bristow J."/>
            <person name="Eisen J.A."/>
            <person name="Markowitz V."/>
            <person name="Hugenholtz P."/>
            <person name="Kyrpides N.C."/>
            <person name="Klenk H.P."/>
        </authorList>
    </citation>
    <scope>NUCLEOTIDE SEQUENCE [LARGE SCALE GENOMIC DNA]</scope>
    <source>
        <strain evidence="2">DSM 21211 / LMG 22137 / NRRL B-23946 / LB-34</strain>
    </source>
</reference>
<gene>
    <name evidence="1" type="ordered locus">Deima_2668</name>
</gene>
<dbReference type="EMBL" id="CP002454">
    <property type="protein sequence ID" value="ADV68301.1"/>
    <property type="molecule type" value="Genomic_DNA"/>
</dbReference>
<evidence type="ECO:0000313" key="2">
    <source>
        <dbReference type="Proteomes" id="UP000008635"/>
    </source>
</evidence>
<dbReference type="AlphaFoldDB" id="E8UB62"/>
<dbReference type="KEGG" id="dmr:Deima_2668"/>
<evidence type="ECO:0000313" key="1">
    <source>
        <dbReference type="EMBL" id="ADV68301.1"/>
    </source>
</evidence>
<reference evidence="2" key="2">
    <citation type="submission" date="2011-01" db="EMBL/GenBank/DDBJ databases">
        <title>The complete genome of Deinococcus maricopensis DSM 21211.</title>
        <authorList>
            <consortium name="US DOE Joint Genome Institute (JGI-PGF)"/>
            <person name="Lucas S."/>
            <person name="Copeland A."/>
            <person name="Lapidus A."/>
            <person name="Goodwin L."/>
            <person name="Pitluck S."/>
            <person name="Kyrpides N."/>
            <person name="Mavromatis K."/>
            <person name="Pagani I."/>
            <person name="Ivanova N."/>
            <person name="Ovchinnikova G."/>
            <person name="Zeytun A."/>
            <person name="Detter J.C."/>
            <person name="Han C."/>
            <person name="Land M."/>
            <person name="Hauser L."/>
            <person name="Markowitz V."/>
            <person name="Cheng J.-F."/>
            <person name="Hugenholtz P."/>
            <person name="Woyke T."/>
            <person name="Wu D."/>
            <person name="Pukall R."/>
            <person name="Gehrich-Schroeter G."/>
            <person name="Brambilla E."/>
            <person name="Klenk H.-P."/>
            <person name="Eisen J.A."/>
        </authorList>
    </citation>
    <scope>NUCLEOTIDE SEQUENCE [LARGE SCALE GENOMIC DNA]</scope>
    <source>
        <strain evidence="2">DSM 21211 / LMG 22137 / NRRL B-23946 / LB-34</strain>
    </source>
</reference>
<dbReference type="STRING" id="709986.Deima_2668"/>
<sequence length="53" mass="5678" precursor="true">MGTLALPPAVAASAVMLIAWALPFHPHWADPPWTLVPRALTLGAHRAAQWAAR</sequence>
<name>E8UB62_DEIML</name>
<dbReference type="Proteomes" id="UP000008635">
    <property type="component" value="Chromosome"/>
</dbReference>
<dbReference type="HOGENOM" id="CLU_3060805_0_0_0"/>
<proteinExistence type="predicted"/>
<protein>
    <submittedName>
        <fullName evidence="1">Uncharacterized protein</fullName>
    </submittedName>
</protein>
<accession>E8UB62</accession>
<organism evidence="1 2">
    <name type="scientific">Deinococcus maricopensis (strain DSM 21211 / LMG 22137 / NRRL B-23946 / LB-34)</name>
    <dbReference type="NCBI Taxonomy" id="709986"/>
    <lineage>
        <taxon>Bacteria</taxon>
        <taxon>Thermotogati</taxon>
        <taxon>Deinococcota</taxon>
        <taxon>Deinococci</taxon>
        <taxon>Deinococcales</taxon>
        <taxon>Deinococcaceae</taxon>
        <taxon>Deinococcus</taxon>
    </lineage>
</organism>